<keyword evidence="3" id="KW-1185">Reference proteome</keyword>
<dbReference type="InterPro" id="IPR015424">
    <property type="entry name" value="PyrdxlP-dep_Trfase"/>
</dbReference>
<comment type="caution">
    <text evidence="2">The sequence shown here is derived from an EMBL/GenBank/DDBJ whole genome shotgun (WGS) entry which is preliminary data.</text>
</comment>
<keyword evidence="2" id="KW-0456">Lyase</keyword>
<feature type="domain" description="Aminotransferase class V" evidence="1">
    <location>
        <begin position="24"/>
        <end position="297"/>
    </location>
</feature>
<organism evidence="2 3">
    <name type="scientific">Murinocardiopsis flavida</name>
    <dbReference type="NCBI Taxonomy" id="645275"/>
    <lineage>
        <taxon>Bacteria</taxon>
        <taxon>Bacillati</taxon>
        <taxon>Actinomycetota</taxon>
        <taxon>Actinomycetes</taxon>
        <taxon>Streptosporangiales</taxon>
        <taxon>Nocardiopsidaceae</taxon>
        <taxon>Murinocardiopsis</taxon>
    </lineage>
</organism>
<reference evidence="2 3" key="1">
    <citation type="submission" date="2018-03" db="EMBL/GenBank/DDBJ databases">
        <title>Genomic Encyclopedia of Archaeal and Bacterial Type Strains, Phase II (KMG-II): from individual species to whole genera.</title>
        <authorList>
            <person name="Goeker M."/>
        </authorList>
    </citation>
    <scope>NUCLEOTIDE SEQUENCE [LARGE SCALE GENOMIC DNA]</scope>
    <source>
        <strain evidence="2 3">DSM 45312</strain>
    </source>
</reference>
<dbReference type="Pfam" id="PF00266">
    <property type="entry name" value="Aminotran_5"/>
    <property type="match status" value="1"/>
</dbReference>
<dbReference type="GO" id="GO:0016829">
    <property type="term" value="F:lyase activity"/>
    <property type="evidence" value="ECO:0007669"/>
    <property type="project" value="UniProtKB-KW"/>
</dbReference>
<evidence type="ECO:0000313" key="3">
    <source>
        <dbReference type="Proteomes" id="UP000240542"/>
    </source>
</evidence>
<dbReference type="InterPro" id="IPR015422">
    <property type="entry name" value="PyrdxlP-dep_Trfase_small"/>
</dbReference>
<gene>
    <name evidence="2" type="ORF">CLV63_115128</name>
</gene>
<dbReference type="InterPro" id="IPR000192">
    <property type="entry name" value="Aminotrans_V_dom"/>
</dbReference>
<dbReference type="AlphaFoldDB" id="A0A2P8DE11"/>
<dbReference type="Proteomes" id="UP000240542">
    <property type="component" value="Unassembled WGS sequence"/>
</dbReference>
<dbReference type="InterPro" id="IPR015421">
    <property type="entry name" value="PyrdxlP-dep_Trfase_major"/>
</dbReference>
<sequence length="354" mass="37095">MTTETPLLPAHVRDEFAPETLYLNTATYGLAPRVASEAVHAFERKRAGGHSLAAECDDAVARSRAAFARIVGLPAERIAVGAQVSQLVGLVAASVPAGAEVLLAEGDFTSLLFPFLVAEQRGVRVRSVPLERIAAEVRPDTALVAVSMVQSADGRVAPLDDLLTAARGHSARVLIDTTQSAGWLPIPADRVDFLVCGGYKWLLGPRGTGFLGGTEEALATLTPLAAGWYAGADVWSSIYGAPLRLAENARRFDLSPAWASWVGHAPALELLADLGEAAIGAHDRALAARFRAGLGLAPQDSAIVSVEVGDDAAARLAEAGLVAAVRGGRLRCSFHLYTTAEDVDRAVELVAKAR</sequence>
<evidence type="ECO:0000313" key="2">
    <source>
        <dbReference type="EMBL" id="PSK95466.1"/>
    </source>
</evidence>
<name>A0A2P8DE11_9ACTN</name>
<protein>
    <submittedName>
        <fullName evidence="2">Selenocysteine lyase/cysteine desulfurase</fullName>
    </submittedName>
</protein>
<dbReference type="PANTHER" id="PTHR43586">
    <property type="entry name" value="CYSTEINE DESULFURASE"/>
    <property type="match status" value="1"/>
</dbReference>
<proteinExistence type="predicted"/>
<dbReference type="RefSeq" id="WP_106584794.1">
    <property type="nucleotide sequence ID" value="NZ_PYGA01000015.1"/>
</dbReference>
<dbReference type="SUPFAM" id="SSF53383">
    <property type="entry name" value="PLP-dependent transferases"/>
    <property type="match status" value="1"/>
</dbReference>
<accession>A0A2P8DE11</accession>
<dbReference type="EMBL" id="PYGA01000015">
    <property type="protein sequence ID" value="PSK95466.1"/>
    <property type="molecule type" value="Genomic_DNA"/>
</dbReference>
<dbReference type="Gene3D" id="3.40.640.10">
    <property type="entry name" value="Type I PLP-dependent aspartate aminotransferase-like (Major domain)"/>
    <property type="match status" value="1"/>
</dbReference>
<dbReference type="OrthoDB" id="250246at2"/>
<dbReference type="Gene3D" id="3.90.1150.10">
    <property type="entry name" value="Aspartate Aminotransferase, domain 1"/>
    <property type="match status" value="1"/>
</dbReference>
<dbReference type="PANTHER" id="PTHR43586:SF21">
    <property type="entry name" value="PYRIDOXAL PHOSPHATE (PLP)-DEPENDENT ASPARTATE AMINOTRANSFERASE SUPERFAMILY"/>
    <property type="match status" value="1"/>
</dbReference>
<evidence type="ECO:0000259" key="1">
    <source>
        <dbReference type="Pfam" id="PF00266"/>
    </source>
</evidence>